<feature type="compositionally biased region" description="Acidic residues" evidence="5">
    <location>
        <begin position="44"/>
        <end position="75"/>
    </location>
</feature>
<dbReference type="PROSITE" id="PS00139">
    <property type="entry name" value="THIOL_PROTEASE_CYS"/>
    <property type="match status" value="1"/>
</dbReference>
<feature type="compositionally biased region" description="Acidic residues" evidence="5">
    <location>
        <begin position="83"/>
        <end position="110"/>
    </location>
</feature>
<keyword evidence="8" id="KW-1185">Reference proteome</keyword>
<dbReference type="CDD" id="cd02248">
    <property type="entry name" value="Peptidase_C1A"/>
    <property type="match status" value="1"/>
</dbReference>
<dbReference type="InterPro" id="IPR038765">
    <property type="entry name" value="Papain-like_cys_pep_sf"/>
</dbReference>
<dbReference type="SMART" id="SM00645">
    <property type="entry name" value="Pept_C1"/>
    <property type="match status" value="1"/>
</dbReference>
<sequence length="437" mass="50210">MRLSFLFLFFGIFLILVTASEDNETSEERNEKSNEVDNDASTSIEDEEYDEDDDESNPFSFDEDDEDEDREVDEIVDSKPIDYEGDPIGEWEDEEPLEPLDLDSEDEEELGDDKDDFIEFHKTFKENVKKANMKQTVQNFKINNKELKELQNEKKNFKIGKSPFMYMSQKEIDGLFAPDSMFENRPKPTKMLKSGLKMIKNEHKRSARGARRQPRRRTRKVKLPKNFDWRTKNVLSPIRDQGSCGSCWAFSATAPIEAAYARKYKKKIDLSEEQLQCVYNEGTMCTGGHPETALNYLLNSKGQATEKSIPYKGCRNSTCRRNINVAVQLESFADLKPFQMAKVKHALIKNGPISFGMHVNQDFHYYESGIFDAPCTSANKGGHAMTIVGYGEENGTPYWIVRNQWGTNWGEKGYMRVIAGVDLCGIESRYMYQVAVK</sequence>
<feature type="signal peptide" evidence="6">
    <location>
        <begin position="1"/>
        <end position="19"/>
    </location>
</feature>
<feature type="chain" id="PRO_5042210381" description="Peptidase C1A papain C-terminal domain-containing protein" evidence="6">
    <location>
        <begin position="20"/>
        <end position="437"/>
    </location>
</feature>
<evidence type="ECO:0000313" key="8">
    <source>
        <dbReference type="Proteomes" id="UP000887575"/>
    </source>
</evidence>
<feature type="domain" description="Peptidase C1A papain C-terminal" evidence="7">
    <location>
        <begin position="223"/>
        <end position="434"/>
    </location>
</feature>
<evidence type="ECO:0000256" key="6">
    <source>
        <dbReference type="SAM" id="SignalP"/>
    </source>
</evidence>
<dbReference type="GO" id="GO:0008234">
    <property type="term" value="F:cysteine-type peptidase activity"/>
    <property type="evidence" value="ECO:0007669"/>
    <property type="project" value="UniProtKB-KW"/>
</dbReference>
<organism evidence="8 9">
    <name type="scientific">Mesorhabditis belari</name>
    <dbReference type="NCBI Taxonomy" id="2138241"/>
    <lineage>
        <taxon>Eukaryota</taxon>
        <taxon>Metazoa</taxon>
        <taxon>Ecdysozoa</taxon>
        <taxon>Nematoda</taxon>
        <taxon>Chromadorea</taxon>
        <taxon>Rhabditida</taxon>
        <taxon>Rhabditina</taxon>
        <taxon>Rhabditomorpha</taxon>
        <taxon>Rhabditoidea</taxon>
        <taxon>Rhabditidae</taxon>
        <taxon>Mesorhabditinae</taxon>
        <taxon>Mesorhabditis</taxon>
    </lineage>
</organism>
<dbReference type="PROSITE" id="PS00639">
    <property type="entry name" value="THIOL_PROTEASE_HIS"/>
    <property type="match status" value="1"/>
</dbReference>
<keyword evidence="3" id="KW-0378">Hydrolase</keyword>
<name>A0AAF3FHV7_9BILA</name>
<evidence type="ECO:0000256" key="5">
    <source>
        <dbReference type="SAM" id="MobiDB-lite"/>
    </source>
</evidence>
<evidence type="ECO:0000256" key="2">
    <source>
        <dbReference type="ARBA" id="ARBA00022670"/>
    </source>
</evidence>
<comment type="similarity">
    <text evidence="1">Belongs to the peptidase C1 family.</text>
</comment>
<dbReference type="Proteomes" id="UP000887575">
    <property type="component" value="Unassembled WGS sequence"/>
</dbReference>
<keyword evidence="4" id="KW-0788">Thiol protease</keyword>
<dbReference type="InterPro" id="IPR025660">
    <property type="entry name" value="Pept_his_AS"/>
</dbReference>
<evidence type="ECO:0000256" key="1">
    <source>
        <dbReference type="ARBA" id="ARBA00008455"/>
    </source>
</evidence>
<keyword evidence="2" id="KW-0645">Protease</keyword>
<dbReference type="InterPro" id="IPR000668">
    <property type="entry name" value="Peptidase_C1A_C"/>
</dbReference>
<dbReference type="PANTHER" id="PTHR12411">
    <property type="entry name" value="CYSTEINE PROTEASE FAMILY C1-RELATED"/>
    <property type="match status" value="1"/>
</dbReference>
<dbReference type="PRINTS" id="PR00705">
    <property type="entry name" value="PAPAIN"/>
</dbReference>
<evidence type="ECO:0000256" key="4">
    <source>
        <dbReference type="ARBA" id="ARBA00022807"/>
    </source>
</evidence>
<dbReference type="SUPFAM" id="SSF54001">
    <property type="entry name" value="Cysteine proteinases"/>
    <property type="match status" value="1"/>
</dbReference>
<dbReference type="Pfam" id="PF00112">
    <property type="entry name" value="Peptidase_C1"/>
    <property type="match status" value="1"/>
</dbReference>
<dbReference type="GO" id="GO:0006508">
    <property type="term" value="P:proteolysis"/>
    <property type="evidence" value="ECO:0007669"/>
    <property type="project" value="UniProtKB-KW"/>
</dbReference>
<feature type="compositionally biased region" description="Basic and acidic residues" evidence="5">
    <location>
        <begin position="26"/>
        <end position="35"/>
    </location>
</feature>
<accession>A0AAF3FHV7</accession>
<dbReference type="Gene3D" id="3.90.70.10">
    <property type="entry name" value="Cysteine proteinases"/>
    <property type="match status" value="1"/>
</dbReference>
<protein>
    <recommendedName>
        <fullName evidence="7">Peptidase C1A papain C-terminal domain-containing protein</fullName>
    </recommendedName>
</protein>
<evidence type="ECO:0000256" key="3">
    <source>
        <dbReference type="ARBA" id="ARBA00022801"/>
    </source>
</evidence>
<dbReference type="InterPro" id="IPR039417">
    <property type="entry name" value="Peptidase_C1A_papain-like"/>
</dbReference>
<dbReference type="AlphaFoldDB" id="A0AAF3FHV7"/>
<reference evidence="9" key="1">
    <citation type="submission" date="2024-02" db="UniProtKB">
        <authorList>
            <consortium name="WormBaseParasite"/>
        </authorList>
    </citation>
    <scope>IDENTIFICATION</scope>
</reference>
<evidence type="ECO:0000313" key="9">
    <source>
        <dbReference type="WBParaSite" id="MBELARI_LOCUS6664"/>
    </source>
</evidence>
<dbReference type="InterPro" id="IPR013128">
    <property type="entry name" value="Peptidase_C1A"/>
</dbReference>
<evidence type="ECO:0000259" key="7">
    <source>
        <dbReference type="SMART" id="SM00645"/>
    </source>
</evidence>
<dbReference type="WBParaSite" id="MBELARI_LOCUS6664">
    <property type="protein sequence ID" value="MBELARI_LOCUS6664"/>
    <property type="gene ID" value="MBELARI_LOCUS6664"/>
</dbReference>
<dbReference type="InterPro" id="IPR000169">
    <property type="entry name" value="Pept_cys_AS"/>
</dbReference>
<keyword evidence="6" id="KW-0732">Signal</keyword>
<proteinExistence type="inferred from homology"/>
<feature type="region of interest" description="Disordered" evidence="5">
    <location>
        <begin position="21"/>
        <end position="110"/>
    </location>
</feature>